<proteinExistence type="predicted"/>
<reference evidence="2 3" key="1">
    <citation type="submission" date="2015-04" db="EMBL/GenBank/DDBJ databases">
        <title>The draft genome sequence of Erythrobacter luteus KA37.</title>
        <authorList>
            <person name="Zhuang L."/>
            <person name="Liu Y."/>
            <person name="Shao Z."/>
        </authorList>
    </citation>
    <scope>NUCLEOTIDE SEQUENCE [LARGE SCALE GENOMIC DNA]</scope>
    <source>
        <strain evidence="2 3">KA37</strain>
    </source>
</reference>
<keyword evidence="3" id="KW-1185">Reference proteome</keyword>
<name>A0A0G9N028_9SPHN</name>
<keyword evidence="1" id="KW-0732">Signal</keyword>
<evidence type="ECO:0000313" key="2">
    <source>
        <dbReference type="EMBL" id="KLE34898.1"/>
    </source>
</evidence>
<dbReference type="AlphaFoldDB" id="A0A0G9N028"/>
<dbReference type="EMBL" id="LBHB01000002">
    <property type="protein sequence ID" value="KLE34898.1"/>
    <property type="molecule type" value="Genomic_DNA"/>
</dbReference>
<dbReference type="PATRIC" id="fig|1581420.6.peg.2129"/>
<gene>
    <name evidence="2" type="ORF">AAW00_10385</name>
</gene>
<protein>
    <recommendedName>
        <fullName evidence="4">Methyltransferase</fullName>
    </recommendedName>
</protein>
<accession>A0A0G9N028</accession>
<dbReference type="Gene3D" id="3.40.50.150">
    <property type="entry name" value="Vaccinia Virus protein VP39"/>
    <property type="match status" value="1"/>
</dbReference>
<dbReference type="SUPFAM" id="SSF53335">
    <property type="entry name" value="S-adenosyl-L-methionine-dependent methyltransferases"/>
    <property type="match status" value="1"/>
</dbReference>
<evidence type="ECO:0000256" key="1">
    <source>
        <dbReference type="SAM" id="SignalP"/>
    </source>
</evidence>
<sequence length="285" mass="31079">MRLAAILATALTLGVMPAPAAAQEAMPGSYQERALNMESVLLHPRRERDRARDQYRHPAETLEFFGVMPGMTVVDVMPASGWYTRVLVPYLGSEGTYIGLDPLIRPGLSAGWNNYANAATRLPESATGWVGSDGAPVVGLNVGDEAVASRAGTVDRVLIFREIHNLRRMGFLHDTLVAARTLLKPDGMIGVVQHRANPDAPADYVLGNNGYQREQDVIGMFEAYGFELVARSEINANPNDPADWEGGVWNLPPSFGNAPEGSPERARRAAIGESDRMTLLFRKRP</sequence>
<comment type="caution">
    <text evidence="2">The sequence shown here is derived from an EMBL/GenBank/DDBJ whole genome shotgun (WGS) entry which is preliminary data.</text>
</comment>
<dbReference type="STRING" id="1581420.AAW00_10385"/>
<dbReference type="InterPro" id="IPR029063">
    <property type="entry name" value="SAM-dependent_MTases_sf"/>
</dbReference>
<evidence type="ECO:0000313" key="3">
    <source>
        <dbReference type="Proteomes" id="UP000053464"/>
    </source>
</evidence>
<dbReference type="InterPro" id="IPR016980">
    <property type="entry name" value="S-AdoMet-dep_MeTrfase_Alr7345"/>
</dbReference>
<dbReference type="Proteomes" id="UP000053464">
    <property type="component" value="Unassembled WGS sequence"/>
</dbReference>
<dbReference type="PIRSF" id="PIRSF031679">
    <property type="entry name" value="Mtase_Alr7345_prd"/>
    <property type="match status" value="1"/>
</dbReference>
<feature type="chain" id="PRO_5002580750" description="Methyltransferase" evidence="1">
    <location>
        <begin position="21"/>
        <end position="285"/>
    </location>
</feature>
<evidence type="ECO:0008006" key="4">
    <source>
        <dbReference type="Google" id="ProtNLM"/>
    </source>
</evidence>
<feature type="signal peptide" evidence="1">
    <location>
        <begin position="1"/>
        <end position="20"/>
    </location>
</feature>
<organism evidence="2 3">
    <name type="scientific">Aurantiacibacter luteus</name>
    <dbReference type="NCBI Taxonomy" id="1581420"/>
    <lineage>
        <taxon>Bacteria</taxon>
        <taxon>Pseudomonadati</taxon>
        <taxon>Pseudomonadota</taxon>
        <taxon>Alphaproteobacteria</taxon>
        <taxon>Sphingomonadales</taxon>
        <taxon>Erythrobacteraceae</taxon>
        <taxon>Aurantiacibacter</taxon>
    </lineage>
</organism>